<gene>
    <name evidence="1" type="ORF">EJC51_00380</name>
    <name evidence="2" type="ORF">EJC51_47165</name>
</gene>
<name>A0A3Q9C7S9_9ACTN</name>
<evidence type="ECO:0000313" key="3">
    <source>
        <dbReference type="Proteomes" id="UP000280197"/>
    </source>
</evidence>
<accession>A0A3Q9C7S9</accession>
<keyword evidence="3" id="KW-1185">Reference proteome</keyword>
<dbReference type="SUPFAM" id="SSF52467">
    <property type="entry name" value="DHS-like NAD/FAD-binding domain"/>
    <property type="match status" value="1"/>
</dbReference>
<evidence type="ECO:0000313" key="2">
    <source>
        <dbReference type="EMBL" id="AZP22946.1"/>
    </source>
</evidence>
<dbReference type="Gene3D" id="3.40.50.1220">
    <property type="entry name" value="TPP-binding domain"/>
    <property type="match status" value="1"/>
</dbReference>
<sequence>MEPYVKLAFTMRDTPGAYAVLLGAGASIAAGMPSAWDVQEDLIARLAATEGSTGIGDPHAWYQERFSHSATYDDLLAALTSTPFERQALLRSYFEPDEQEREDGLKQPTAAHREIARLVAAGHVRIVLTTNFDRLVETALREVNIEPVVVADAADAAGLAPLHTIRCLVVHVHGDYLTPTSMLNTPEELDRYAEDIDRLLDRVFTDYGLIISGWSSTWDPALRNAIARSTTRYFASYWTDPRPLSETAQKLLTHRAFTYVQADADTFFTRTADAADAVTDTKRRHPASIDIAVAAAKRALDGFSQGITLHDTLRREIDRIAALPLRTTGPWNVGNRAETDAEHGRRLNTLETEMELLLTLVAVTAYWGNNTTDRWWLRDIEQLGALHDPGGDLGLMKLVRAPATMMIYAAGIAALANERWDTLAHVLTEPRVEQRINGKTYAAAALLSPWETLNVNGSSKRVHDQLRPVFTQHLALSETAYGEAWERFEYLRVLVEDDADLAFSLPHISPTGYLGTFDPAPAAWLKKQIDQYGDNIPVLREGLLDGSRQRLDQAVTRVEKSFNYMAQQMRYA</sequence>
<dbReference type="RefSeq" id="WP_126269146.1">
    <property type="nucleotide sequence ID" value="NZ_CP034463.1"/>
</dbReference>
<dbReference type="KEGG" id="saqu:EJC51_47165"/>
<dbReference type="InterPro" id="IPR029035">
    <property type="entry name" value="DHS-like_NAD/FAD-binding_dom"/>
</dbReference>
<proteinExistence type="predicted"/>
<reference evidence="2 3" key="1">
    <citation type="submission" date="2018-12" db="EMBL/GenBank/DDBJ databases">
        <authorList>
            <person name="Li K."/>
        </authorList>
    </citation>
    <scope>NUCLEOTIDE SEQUENCE [LARGE SCALE GENOMIC DNA]</scope>
    <source>
        <strain evidence="3">CR22</strain>
        <strain evidence="2">GGCR-6</strain>
    </source>
</reference>
<dbReference type="KEGG" id="saqu:EJC51_00380"/>
<protein>
    <submittedName>
        <fullName evidence="2">Uncharacterized protein</fullName>
    </submittedName>
</protein>
<evidence type="ECO:0000313" key="1">
    <source>
        <dbReference type="EMBL" id="AZP14758.1"/>
    </source>
</evidence>
<dbReference type="Proteomes" id="UP000280197">
    <property type="component" value="Chromosome"/>
</dbReference>
<dbReference type="EMBL" id="CP034463">
    <property type="protein sequence ID" value="AZP14758.1"/>
    <property type="molecule type" value="Genomic_DNA"/>
</dbReference>
<dbReference type="EMBL" id="CP034463">
    <property type="protein sequence ID" value="AZP22946.1"/>
    <property type="molecule type" value="Genomic_DNA"/>
</dbReference>
<dbReference type="Pfam" id="PF13289">
    <property type="entry name" value="SIR2_2"/>
    <property type="match status" value="1"/>
</dbReference>
<organism evidence="2 3">
    <name type="scientific">Streptomyces aquilus</name>
    <dbReference type="NCBI Taxonomy" id="2548456"/>
    <lineage>
        <taxon>Bacteria</taxon>
        <taxon>Bacillati</taxon>
        <taxon>Actinomycetota</taxon>
        <taxon>Actinomycetes</taxon>
        <taxon>Kitasatosporales</taxon>
        <taxon>Streptomycetaceae</taxon>
        <taxon>Streptomyces</taxon>
    </lineage>
</organism>
<dbReference type="AlphaFoldDB" id="A0A3Q9C7S9"/>